<name>A0A251TAC1_HELAN</name>
<sequence length="177" mass="19845">MRACSFTYEHLSLNASMLLYIRARKSLYAHASLHTSTSASMPACCSTYEHTSLLASLLLYIRARELPYAHAPLRSLKSPYAHAPLHTSFSVSVRAYCFTFEYVSRHERMLFYIRASQSQCESAALHTSTSGFEEKEQGVILHPLRESGSISVDRTIVCLDLTVQNPNRRPGVEQGAL</sequence>
<evidence type="ECO:0000313" key="2">
    <source>
        <dbReference type="Proteomes" id="UP000215914"/>
    </source>
</evidence>
<dbReference type="EMBL" id="CM007900">
    <property type="protein sequence ID" value="OTG08097.1"/>
    <property type="molecule type" value="Genomic_DNA"/>
</dbReference>
<protein>
    <submittedName>
        <fullName evidence="1">Uncharacterized protein</fullName>
    </submittedName>
</protein>
<accession>A0A251TAC1</accession>
<dbReference type="Proteomes" id="UP000215914">
    <property type="component" value="Chromosome 11"/>
</dbReference>
<dbReference type="AlphaFoldDB" id="A0A251TAC1"/>
<evidence type="ECO:0000313" key="1">
    <source>
        <dbReference type="EMBL" id="OTG08097.1"/>
    </source>
</evidence>
<reference evidence="2" key="1">
    <citation type="journal article" date="2017" name="Nature">
        <title>The sunflower genome provides insights into oil metabolism, flowering and Asterid evolution.</title>
        <authorList>
            <person name="Badouin H."/>
            <person name="Gouzy J."/>
            <person name="Grassa C.J."/>
            <person name="Murat F."/>
            <person name="Staton S.E."/>
            <person name="Cottret L."/>
            <person name="Lelandais-Briere C."/>
            <person name="Owens G.L."/>
            <person name="Carrere S."/>
            <person name="Mayjonade B."/>
            <person name="Legrand L."/>
            <person name="Gill N."/>
            <person name="Kane N.C."/>
            <person name="Bowers J.E."/>
            <person name="Hubner S."/>
            <person name="Bellec A."/>
            <person name="Berard A."/>
            <person name="Berges H."/>
            <person name="Blanchet N."/>
            <person name="Boniface M.C."/>
            <person name="Brunel D."/>
            <person name="Catrice O."/>
            <person name="Chaidir N."/>
            <person name="Claudel C."/>
            <person name="Donnadieu C."/>
            <person name="Faraut T."/>
            <person name="Fievet G."/>
            <person name="Helmstetter N."/>
            <person name="King M."/>
            <person name="Knapp S.J."/>
            <person name="Lai Z."/>
            <person name="Le Paslier M.C."/>
            <person name="Lippi Y."/>
            <person name="Lorenzon L."/>
            <person name="Mandel J.R."/>
            <person name="Marage G."/>
            <person name="Marchand G."/>
            <person name="Marquand E."/>
            <person name="Bret-Mestries E."/>
            <person name="Morien E."/>
            <person name="Nambeesan S."/>
            <person name="Nguyen T."/>
            <person name="Pegot-Espagnet P."/>
            <person name="Pouilly N."/>
            <person name="Raftis F."/>
            <person name="Sallet E."/>
            <person name="Schiex T."/>
            <person name="Thomas J."/>
            <person name="Vandecasteele C."/>
            <person name="Vares D."/>
            <person name="Vear F."/>
            <person name="Vautrin S."/>
            <person name="Crespi M."/>
            <person name="Mangin B."/>
            <person name="Burke J.M."/>
            <person name="Salse J."/>
            <person name="Munos S."/>
            <person name="Vincourt P."/>
            <person name="Rieseberg L.H."/>
            <person name="Langlade N.B."/>
        </authorList>
    </citation>
    <scope>NUCLEOTIDE SEQUENCE [LARGE SCALE GENOMIC DNA]</scope>
    <source>
        <strain evidence="2">cv. SF193</strain>
    </source>
</reference>
<keyword evidence="2" id="KW-1185">Reference proteome</keyword>
<gene>
    <name evidence="1" type="ORF">HannXRQ_Chr11g0337811</name>
</gene>
<organism evidence="1 2">
    <name type="scientific">Helianthus annuus</name>
    <name type="common">Common sunflower</name>
    <dbReference type="NCBI Taxonomy" id="4232"/>
    <lineage>
        <taxon>Eukaryota</taxon>
        <taxon>Viridiplantae</taxon>
        <taxon>Streptophyta</taxon>
        <taxon>Embryophyta</taxon>
        <taxon>Tracheophyta</taxon>
        <taxon>Spermatophyta</taxon>
        <taxon>Magnoliopsida</taxon>
        <taxon>eudicotyledons</taxon>
        <taxon>Gunneridae</taxon>
        <taxon>Pentapetalae</taxon>
        <taxon>asterids</taxon>
        <taxon>campanulids</taxon>
        <taxon>Asterales</taxon>
        <taxon>Asteraceae</taxon>
        <taxon>Asteroideae</taxon>
        <taxon>Heliantheae alliance</taxon>
        <taxon>Heliantheae</taxon>
        <taxon>Helianthus</taxon>
    </lineage>
</organism>
<dbReference type="InParanoid" id="A0A251TAC1"/>
<proteinExistence type="predicted"/>